<dbReference type="VEuPathDB" id="FungiDB:MYCTH_49210"/>
<feature type="compositionally biased region" description="Basic residues" evidence="1">
    <location>
        <begin position="176"/>
        <end position="185"/>
    </location>
</feature>
<dbReference type="KEGG" id="mtm:MYCTH_49210"/>
<name>G2QDC0_THET4</name>
<evidence type="ECO:0000313" key="3">
    <source>
        <dbReference type="EMBL" id="AEO58285.1"/>
    </source>
</evidence>
<dbReference type="EMBL" id="CP003004">
    <property type="protein sequence ID" value="AEO58285.1"/>
    <property type="molecule type" value="Genomic_DNA"/>
</dbReference>
<dbReference type="InParanoid" id="G2QDC0"/>
<proteinExistence type="predicted"/>
<reference evidence="3 4" key="1">
    <citation type="journal article" date="2011" name="Nat. Biotechnol.">
        <title>Comparative genomic analysis of the thermophilic biomass-degrading fungi Myceliophthora thermophila and Thielavia terrestris.</title>
        <authorList>
            <person name="Berka R.M."/>
            <person name="Grigoriev I.V."/>
            <person name="Otillar R."/>
            <person name="Salamov A."/>
            <person name="Grimwood J."/>
            <person name="Reid I."/>
            <person name="Ishmael N."/>
            <person name="John T."/>
            <person name="Darmond C."/>
            <person name="Moisan M.-C."/>
            <person name="Henrissat B."/>
            <person name="Coutinho P.M."/>
            <person name="Lombard V."/>
            <person name="Natvig D.O."/>
            <person name="Lindquist E."/>
            <person name="Schmutz J."/>
            <person name="Lucas S."/>
            <person name="Harris P."/>
            <person name="Powlowski J."/>
            <person name="Bellemare A."/>
            <person name="Taylor D."/>
            <person name="Butler G."/>
            <person name="de Vries R.P."/>
            <person name="Allijn I.E."/>
            <person name="van den Brink J."/>
            <person name="Ushinsky S."/>
            <person name="Storms R."/>
            <person name="Powell A.J."/>
            <person name="Paulsen I.T."/>
            <person name="Elbourne L.D.H."/>
            <person name="Baker S.E."/>
            <person name="Magnuson J."/>
            <person name="LaBoissiere S."/>
            <person name="Clutterbuck A.J."/>
            <person name="Martinez D."/>
            <person name="Wogulis M."/>
            <person name="de Leon A.L."/>
            <person name="Rey M.W."/>
            <person name="Tsang A."/>
        </authorList>
    </citation>
    <scope>NUCLEOTIDE SEQUENCE [LARGE SCALE GENOMIC DNA]</scope>
    <source>
        <strain evidence="4">ATCC 42464 / BCRC 31852 / DSM 1799</strain>
    </source>
</reference>
<evidence type="ECO:0000256" key="1">
    <source>
        <dbReference type="SAM" id="MobiDB-lite"/>
    </source>
</evidence>
<sequence length="185" mass="19839">MKLPALLFLTTVAQLGAGHDDLTEPAVRRREALNIGHDASPIDTAVLPQSPNEGCTTTVSTTYGYPCSWDGTTTVYTSTTVLYKQINCNGCDSVSVYEEWYYCPNQPVTATLNAGFPTTSWSTICQPSPALPDRAQTNTPATTTALGLGALQTVRSPPSFPTGNPFPTPTIEPGPRRARRRAGDF</sequence>
<protein>
    <submittedName>
        <fullName evidence="3">Uncharacterized protein</fullName>
    </submittedName>
</protein>
<dbReference type="GeneID" id="11509564"/>
<accession>G2QDC0</accession>
<dbReference type="Proteomes" id="UP000007322">
    <property type="component" value="Chromosome 3"/>
</dbReference>
<dbReference type="HOGENOM" id="CLU_1462303_0_0_1"/>
<gene>
    <name evidence="3" type="ORF">MYCTH_49210</name>
</gene>
<keyword evidence="2" id="KW-0732">Signal</keyword>
<dbReference type="eggNOG" id="ENOG502RKGT">
    <property type="taxonomic scope" value="Eukaryota"/>
</dbReference>
<evidence type="ECO:0000256" key="2">
    <source>
        <dbReference type="SAM" id="SignalP"/>
    </source>
</evidence>
<feature type="chain" id="PRO_5003435490" evidence="2">
    <location>
        <begin position="19"/>
        <end position="185"/>
    </location>
</feature>
<dbReference type="AlphaFoldDB" id="G2QDC0"/>
<keyword evidence="4" id="KW-1185">Reference proteome</keyword>
<feature type="signal peptide" evidence="2">
    <location>
        <begin position="1"/>
        <end position="18"/>
    </location>
</feature>
<dbReference type="OrthoDB" id="5233988at2759"/>
<feature type="compositionally biased region" description="Pro residues" evidence="1">
    <location>
        <begin position="158"/>
        <end position="172"/>
    </location>
</feature>
<dbReference type="RefSeq" id="XP_003663530.1">
    <property type="nucleotide sequence ID" value="XM_003663482.1"/>
</dbReference>
<evidence type="ECO:0000313" key="4">
    <source>
        <dbReference type="Proteomes" id="UP000007322"/>
    </source>
</evidence>
<feature type="region of interest" description="Disordered" evidence="1">
    <location>
        <begin position="153"/>
        <end position="185"/>
    </location>
</feature>
<organism evidence="3 4">
    <name type="scientific">Thermothelomyces thermophilus (strain ATCC 42464 / BCRC 31852 / DSM 1799)</name>
    <name type="common">Sporotrichum thermophile</name>
    <dbReference type="NCBI Taxonomy" id="573729"/>
    <lineage>
        <taxon>Eukaryota</taxon>
        <taxon>Fungi</taxon>
        <taxon>Dikarya</taxon>
        <taxon>Ascomycota</taxon>
        <taxon>Pezizomycotina</taxon>
        <taxon>Sordariomycetes</taxon>
        <taxon>Sordariomycetidae</taxon>
        <taxon>Sordariales</taxon>
        <taxon>Chaetomiaceae</taxon>
        <taxon>Thermothelomyces</taxon>
    </lineage>
</organism>